<name>A0A255I653_9FIRM</name>
<dbReference type="OrthoDB" id="2735991at2"/>
<reference evidence="2 3" key="1">
    <citation type="journal article" date="2017" name="Genome Announc.">
        <title>Draft Genome Sequence of Romboutsia weinsteinii sp. nov. Strain CCRI-19649(T) Isolated from Surface Water.</title>
        <authorList>
            <person name="Maheux A.F."/>
            <person name="Boudreau D.K."/>
            <person name="Berube E."/>
            <person name="Boissinot M."/>
            <person name="Cantin P."/>
            <person name="Raymond F."/>
            <person name="Corbeil J."/>
            <person name="Omar R.F."/>
            <person name="Bergeron M.G."/>
        </authorList>
    </citation>
    <scope>NUCLEOTIDE SEQUENCE [LARGE SCALE GENOMIC DNA]</scope>
    <source>
        <strain evidence="2 3">CCRI-19649</strain>
    </source>
</reference>
<dbReference type="Proteomes" id="UP000215694">
    <property type="component" value="Unassembled WGS sequence"/>
</dbReference>
<dbReference type="PROSITE" id="PS50943">
    <property type="entry name" value="HTH_CROC1"/>
    <property type="match status" value="1"/>
</dbReference>
<dbReference type="Pfam" id="PF01381">
    <property type="entry name" value="HTH_3"/>
    <property type="match status" value="1"/>
</dbReference>
<evidence type="ECO:0000313" key="3">
    <source>
        <dbReference type="Proteomes" id="UP000215694"/>
    </source>
</evidence>
<gene>
    <name evidence="2" type="ORF">CHL78_014035</name>
</gene>
<comment type="caution">
    <text evidence="2">The sequence shown here is derived from an EMBL/GenBank/DDBJ whole genome shotgun (WGS) entry which is preliminary data.</text>
</comment>
<dbReference type="Gene3D" id="1.10.260.40">
    <property type="entry name" value="lambda repressor-like DNA-binding domains"/>
    <property type="match status" value="1"/>
</dbReference>
<dbReference type="AlphaFoldDB" id="A0A255I653"/>
<evidence type="ECO:0000259" key="1">
    <source>
        <dbReference type="PROSITE" id="PS50943"/>
    </source>
</evidence>
<dbReference type="EMBL" id="NOJY02000030">
    <property type="protein sequence ID" value="RDY26296.1"/>
    <property type="molecule type" value="Genomic_DNA"/>
</dbReference>
<protein>
    <submittedName>
        <fullName evidence="2">XRE family transcriptional regulator</fullName>
    </submittedName>
</protein>
<dbReference type="InterPro" id="IPR010982">
    <property type="entry name" value="Lambda_DNA-bd_dom_sf"/>
</dbReference>
<dbReference type="InterPro" id="IPR001387">
    <property type="entry name" value="Cro/C1-type_HTH"/>
</dbReference>
<keyword evidence="3" id="KW-1185">Reference proteome</keyword>
<proteinExistence type="predicted"/>
<sequence length="111" mass="12870">MNERLKILRKQLGLSQKEFGEKIHLSVSQISSYENKSRNIPERSILNIIREFNVSSNWIRFGTGDIFNSDLCSTSDLIKKINSLSKEDQQFINRIIDCLYNSSSNSKILDR</sequence>
<dbReference type="CDD" id="cd00093">
    <property type="entry name" value="HTH_XRE"/>
    <property type="match status" value="1"/>
</dbReference>
<feature type="domain" description="HTH cro/C1-type" evidence="1">
    <location>
        <begin position="5"/>
        <end position="59"/>
    </location>
</feature>
<accession>A0A255I653</accession>
<dbReference type="SUPFAM" id="SSF47413">
    <property type="entry name" value="lambda repressor-like DNA-binding domains"/>
    <property type="match status" value="1"/>
</dbReference>
<organism evidence="2 3">
    <name type="scientific">Romboutsia weinsteinii</name>
    <dbReference type="NCBI Taxonomy" id="2020949"/>
    <lineage>
        <taxon>Bacteria</taxon>
        <taxon>Bacillati</taxon>
        <taxon>Bacillota</taxon>
        <taxon>Clostridia</taxon>
        <taxon>Peptostreptococcales</taxon>
        <taxon>Peptostreptococcaceae</taxon>
        <taxon>Romboutsia</taxon>
    </lineage>
</organism>
<evidence type="ECO:0000313" key="2">
    <source>
        <dbReference type="EMBL" id="RDY26296.1"/>
    </source>
</evidence>
<dbReference type="GO" id="GO:0003677">
    <property type="term" value="F:DNA binding"/>
    <property type="evidence" value="ECO:0007669"/>
    <property type="project" value="InterPro"/>
</dbReference>
<dbReference type="RefSeq" id="WP_094368847.1">
    <property type="nucleotide sequence ID" value="NZ_NOJY02000030.1"/>
</dbReference>
<dbReference type="SMART" id="SM00530">
    <property type="entry name" value="HTH_XRE"/>
    <property type="match status" value="1"/>
</dbReference>